<dbReference type="RefSeq" id="WP_136819922.1">
    <property type="nucleotide sequence ID" value="NZ_BMJX01000002.1"/>
</dbReference>
<reference evidence="7 8" key="1">
    <citation type="submission" date="2019-04" db="EMBL/GenBank/DDBJ databases">
        <title>Sphingobacterium olei sp. nov., isolated from oil-contaminated soil.</title>
        <authorList>
            <person name="Liu B."/>
        </authorList>
    </citation>
    <scope>NUCLEOTIDE SEQUENCE [LARGE SCALE GENOMIC DNA]</scope>
    <source>
        <strain evidence="7 8">Y3L14</strain>
    </source>
</reference>
<dbReference type="EMBL" id="SUKA01000002">
    <property type="protein sequence ID" value="TJY66573.1"/>
    <property type="molecule type" value="Genomic_DNA"/>
</dbReference>
<keyword evidence="8" id="KW-1185">Reference proteome</keyword>
<dbReference type="Pfam" id="PF07944">
    <property type="entry name" value="Beta-AFase-like_GH127_cat"/>
    <property type="match status" value="1"/>
</dbReference>
<dbReference type="InterPro" id="IPR046544">
    <property type="entry name" value="GH146_SB_dom"/>
</dbReference>
<dbReference type="InterPro" id="IPR049046">
    <property type="entry name" value="Beta-AFase-like_GH127_middle"/>
</dbReference>
<feature type="domain" description="Non-reducing end beta-L-arabinofuranosidase-like GH127 middle" evidence="6">
    <location>
        <begin position="420"/>
        <end position="515"/>
    </location>
</feature>
<comment type="caution">
    <text evidence="7">The sequence shown here is derived from an EMBL/GenBank/DDBJ whole genome shotgun (WGS) entry which is preliminary data.</text>
</comment>
<dbReference type="AlphaFoldDB" id="A0A4U0H4F1"/>
<evidence type="ECO:0000259" key="5">
    <source>
        <dbReference type="Pfam" id="PF20620"/>
    </source>
</evidence>
<proteinExistence type="predicted"/>
<feature type="domain" description="Non-reducing end beta-L-arabinofuranosidase-like GH127 catalytic" evidence="3">
    <location>
        <begin position="35"/>
        <end position="410"/>
    </location>
</feature>
<dbReference type="PANTHER" id="PTHR31151">
    <property type="entry name" value="PROLINE-TRNA LIGASE (DUF1680)"/>
    <property type="match status" value="1"/>
</dbReference>
<dbReference type="Proteomes" id="UP000309872">
    <property type="component" value="Unassembled WGS sequence"/>
</dbReference>
<evidence type="ECO:0000256" key="1">
    <source>
        <dbReference type="SAM" id="Coils"/>
    </source>
</evidence>
<organism evidence="7 8">
    <name type="scientific">Sphingobacterium alkalisoli</name>
    <dbReference type="NCBI Taxonomy" id="1874115"/>
    <lineage>
        <taxon>Bacteria</taxon>
        <taxon>Pseudomonadati</taxon>
        <taxon>Bacteroidota</taxon>
        <taxon>Sphingobacteriia</taxon>
        <taxon>Sphingobacteriales</taxon>
        <taxon>Sphingobacteriaceae</taxon>
        <taxon>Sphingobacterium</taxon>
    </lineage>
</organism>
<dbReference type="SUPFAM" id="SSF48208">
    <property type="entry name" value="Six-hairpin glycosidases"/>
    <property type="match status" value="1"/>
</dbReference>
<dbReference type="InterPro" id="IPR012878">
    <property type="entry name" value="Beta-AFase-like_GH127_cat"/>
</dbReference>
<sequence length="791" mass="90476">MIDRHRLAFAALFIAMALAANAQDKIYENTFALQDIKLLESPFQHARDLNIDVLLEYDVDRLLAPYLKEANLTPKAPSFPNWIALDGHVGGHYLTALAIHYAASGDIRCKERMEYMIAELKKCQDKHGNGYVGGVPNGANIWKEIENGNVGIVFKYWVPWYNLHKTYAGLRDAWLYGNNEQAKEMFIKLCDWGVNLIEKLSTEQMEAMLASEFGGMNEVYADAYKIAGDERYLTAAIRFSHKEIFDNMASKQDNLDNKHANTQVPKAVGYQRVAEFTQDKDYVTAANFFWETVVNNRSLAVGGNSRREHFPSENDLLSYMEEREGPESCNTNNMLKLVGGLFRMKPDVKYIDYYERAMYNHILSTQHPEHGGYVYFTSARPAHYRVYSQTNSAMWCCVGTGMENHGKYGELIYSHVSDSLYVNLFVPSELNWEEKDVKLIQQTSFPEEGNSVITVDVAKSSNFKILVRYPGWVPRGKMNISVAGVNYAQNATPGSYVAIDRKWKKGDKIHVAMAMEFDVEELKNHPEYISIFRGPILMGAKVDGPDLHGLVAGDHRWGHIASGQLVSLFDTPILLGERDQLLATLNTTKAVNGESLKYPIPGTFVDSKFAHITLQPFYQIHDSRYMMYWLALSEKEFDSLQKEKQEEERLKLQLDKLTVDVVKLGEQQPEVDHNFKEHNTHRGIHDGQSWREADLDGYFTMDMQTSGKQELSLLVNYWGYESGDRTFDILIDDQILTTENLSKKWQQSRFFDVSYPIPQTLLKGRDQITVKFRPQKGNKAGRIFSVRLMEQ</sequence>
<evidence type="ECO:0000259" key="4">
    <source>
        <dbReference type="Pfam" id="PF16375"/>
    </source>
</evidence>
<dbReference type="OrthoDB" id="9757939at2"/>
<dbReference type="Pfam" id="PF16375">
    <property type="entry name" value="DUF4986"/>
    <property type="match status" value="1"/>
</dbReference>
<evidence type="ECO:0000256" key="2">
    <source>
        <dbReference type="SAM" id="SignalP"/>
    </source>
</evidence>
<gene>
    <name evidence="7" type="ORF">FAZ19_06525</name>
</gene>
<dbReference type="Pfam" id="PF20736">
    <property type="entry name" value="Glyco_hydro127M"/>
    <property type="match status" value="1"/>
</dbReference>
<feature type="domain" description="DUF4986" evidence="4">
    <location>
        <begin position="546"/>
        <end position="629"/>
    </location>
</feature>
<evidence type="ECO:0000313" key="8">
    <source>
        <dbReference type="Proteomes" id="UP000309872"/>
    </source>
</evidence>
<dbReference type="InterPro" id="IPR008928">
    <property type="entry name" value="6-hairpin_glycosidase_sf"/>
</dbReference>
<feature type="domain" description="Glycoside hydrolase GH146 substrate-binding" evidence="5">
    <location>
        <begin position="653"/>
        <end position="789"/>
    </location>
</feature>
<dbReference type="InterPro" id="IPR032275">
    <property type="entry name" value="DUF4986"/>
</dbReference>
<accession>A0A4U0H4F1</accession>
<feature type="signal peptide" evidence="2">
    <location>
        <begin position="1"/>
        <end position="22"/>
    </location>
</feature>
<name>A0A4U0H4F1_9SPHI</name>
<evidence type="ECO:0000259" key="3">
    <source>
        <dbReference type="Pfam" id="PF07944"/>
    </source>
</evidence>
<dbReference type="Pfam" id="PF20620">
    <property type="entry name" value="DUF6805"/>
    <property type="match status" value="1"/>
</dbReference>
<feature type="chain" id="PRO_5020959846" evidence="2">
    <location>
        <begin position="23"/>
        <end position="791"/>
    </location>
</feature>
<keyword evidence="1" id="KW-0175">Coiled coil</keyword>
<evidence type="ECO:0000259" key="6">
    <source>
        <dbReference type="Pfam" id="PF20736"/>
    </source>
</evidence>
<dbReference type="PANTHER" id="PTHR31151:SF0">
    <property type="entry name" value="PROLINE-TRNA LIGASE (DUF1680)"/>
    <property type="match status" value="1"/>
</dbReference>
<protein>
    <submittedName>
        <fullName evidence="7">Uncharacterized protein</fullName>
    </submittedName>
</protein>
<dbReference type="GO" id="GO:0005975">
    <property type="term" value="P:carbohydrate metabolic process"/>
    <property type="evidence" value="ECO:0007669"/>
    <property type="project" value="InterPro"/>
</dbReference>
<keyword evidence="2" id="KW-0732">Signal</keyword>
<feature type="coiled-coil region" evidence="1">
    <location>
        <begin position="630"/>
        <end position="660"/>
    </location>
</feature>
<evidence type="ECO:0000313" key="7">
    <source>
        <dbReference type="EMBL" id="TJY66573.1"/>
    </source>
</evidence>